<dbReference type="VEuPathDB" id="MicrosporidiaDB:ECANGB1_2234"/>
<comment type="caution">
    <text evidence="2">The sequence shown here is derived from an EMBL/GenBank/DDBJ whole genome shotgun (WGS) entry which is preliminary data.</text>
</comment>
<keyword evidence="3" id="KW-1185">Reference proteome</keyword>
<accession>A0A1Y1S9G2</accession>
<proteinExistence type="predicted"/>
<evidence type="ECO:0000313" key="2">
    <source>
        <dbReference type="EMBL" id="ORD94838.1"/>
    </source>
</evidence>
<dbReference type="EMBL" id="LWDP01000008">
    <property type="protein sequence ID" value="ORD94838.1"/>
    <property type="molecule type" value="Genomic_DNA"/>
</dbReference>
<dbReference type="AlphaFoldDB" id="A0A1Y1S9G2"/>
<sequence length="229" mass="27480">MDNFKALLVKVIENVELDEGDVLKFSQIRLEDDETNRSRYYIKFYGYLTYKITQNEADLVNFFKMIGKETCFEEESSGLKERGKRIEIKRAILNFRVIDWDDDEMLNQLEEYFYKRGLFDYEGIQREKSIQKIGRKEERNVPGEARPIQVTQVGGNPFKMRNVQTMTLDEYVEYVTRTNAETIQKAKNRAQVRQTERDLYFREEEKKDEKRDEADEDYRSFRGNLYKQG</sequence>
<name>A0A1Y1S9G2_9MICR</name>
<organism evidence="2 3">
    <name type="scientific">Enterospora canceri</name>
    <dbReference type="NCBI Taxonomy" id="1081671"/>
    <lineage>
        <taxon>Eukaryota</taxon>
        <taxon>Fungi</taxon>
        <taxon>Fungi incertae sedis</taxon>
        <taxon>Microsporidia</taxon>
        <taxon>Enterocytozoonidae</taxon>
        <taxon>Enterospora</taxon>
    </lineage>
</organism>
<dbReference type="OrthoDB" id="10642562at2759"/>
<dbReference type="Proteomes" id="UP000192639">
    <property type="component" value="Unassembled WGS sequence"/>
</dbReference>
<feature type="compositionally biased region" description="Basic and acidic residues" evidence="1">
    <location>
        <begin position="194"/>
        <end position="220"/>
    </location>
</feature>
<feature type="region of interest" description="Disordered" evidence="1">
    <location>
        <begin position="186"/>
        <end position="229"/>
    </location>
</feature>
<protein>
    <submittedName>
        <fullName evidence="2">Uncharacterized protein</fullName>
    </submittedName>
</protein>
<evidence type="ECO:0000313" key="3">
    <source>
        <dbReference type="Proteomes" id="UP000192639"/>
    </source>
</evidence>
<gene>
    <name evidence="2" type="ORF">ECANGB1_2234</name>
</gene>
<evidence type="ECO:0000256" key="1">
    <source>
        <dbReference type="SAM" id="MobiDB-lite"/>
    </source>
</evidence>
<reference evidence="2 3" key="1">
    <citation type="journal article" date="2017" name="Environ. Microbiol.">
        <title>Decay of the glycolytic pathway and adaptation to intranuclear parasitism within Enterocytozoonidae microsporidia.</title>
        <authorList>
            <person name="Wiredu Boakye D."/>
            <person name="Jaroenlak P."/>
            <person name="Prachumwat A."/>
            <person name="Williams T.A."/>
            <person name="Bateman K.S."/>
            <person name="Itsathitphaisarn O."/>
            <person name="Sritunyalucksana K."/>
            <person name="Paszkiewicz K.H."/>
            <person name="Moore K.A."/>
            <person name="Stentiford G.D."/>
            <person name="Williams B.A."/>
        </authorList>
    </citation>
    <scope>NUCLEOTIDE SEQUENCE [LARGE SCALE GENOMIC DNA]</scope>
    <source>
        <strain evidence="2 3">GB1</strain>
    </source>
</reference>